<name>A0A6V7KUV8_9HYME</name>
<reference evidence="1" key="1">
    <citation type="submission" date="2020-07" db="EMBL/GenBank/DDBJ databases">
        <authorList>
            <person name="Ferguson B K."/>
        </authorList>
    </citation>
    <scope>NUCLEOTIDE SEQUENCE</scope>
    <source>
        <strain evidence="1">L06</strain>
    </source>
</reference>
<accession>A0A6V7KUV8</accession>
<evidence type="ECO:0000313" key="1">
    <source>
        <dbReference type="EMBL" id="CAD1568002.1"/>
    </source>
</evidence>
<dbReference type="EMBL" id="CADCXW020000327">
    <property type="protein sequence ID" value="CAD1568002.1"/>
    <property type="molecule type" value="Genomic_DNA"/>
</dbReference>
<sequence>MLCSTAKTEPAAVKTPPRVLAEEPQVLDMIPKPKQRTIKTMVEERIFHMMLRAPMAALENEILRILEKLF</sequence>
<organism evidence="1">
    <name type="scientific">Bracon brevicornis</name>
    <dbReference type="NCBI Taxonomy" id="1563983"/>
    <lineage>
        <taxon>Eukaryota</taxon>
        <taxon>Metazoa</taxon>
        <taxon>Ecdysozoa</taxon>
        <taxon>Arthropoda</taxon>
        <taxon>Hexapoda</taxon>
        <taxon>Insecta</taxon>
        <taxon>Pterygota</taxon>
        <taxon>Neoptera</taxon>
        <taxon>Endopterygota</taxon>
        <taxon>Hymenoptera</taxon>
        <taxon>Apocrita</taxon>
        <taxon>Ichneumonoidea</taxon>
        <taxon>Braconidae</taxon>
        <taxon>Braconinae</taxon>
        <taxon>Bracon</taxon>
    </lineage>
</organism>
<gene>
    <name evidence="1" type="ORF">BBRV_LOCUS89670</name>
</gene>
<protein>
    <submittedName>
        <fullName evidence="1">Uncharacterized protein</fullName>
    </submittedName>
</protein>
<dbReference type="AlphaFoldDB" id="A0A6V7KUV8"/>
<proteinExistence type="predicted"/>